<protein>
    <submittedName>
        <fullName evidence="2">Site-specific integrase</fullName>
    </submittedName>
</protein>
<proteinExistence type="predicted"/>
<organism evidence="2 3">
    <name type="scientific">Luteolibacter rhizosphaerae</name>
    <dbReference type="NCBI Taxonomy" id="2989719"/>
    <lineage>
        <taxon>Bacteria</taxon>
        <taxon>Pseudomonadati</taxon>
        <taxon>Verrucomicrobiota</taxon>
        <taxon>Verrucomicrobiia</taxon>
        <taxon>Verrucomicrobiales</taxon>
        <taxon>Verrucomicrobiaceae</taxon>
        <taxon>Luteolibacter</taxon>
    </lineage>
</organism>
<dbReference type="PANTHER" id="PTHR30349">
    <property type="entry name" value="PHAGE INTEGRASE-RELATED"/>
    <property type="match status" value="1"/>
</dbReference>
<evidence type="ECO:0000256" key="1">
    <source>
        <dbReference type="ARBA" id="ARBA00023172"/>
    </source>
</evidence>
<dbReference type="SUPFAM" id="SSF56349">
    <property type="entry name" value="DNA breaking-rejoining enzymes"/>
    <property type="match status" value="1"/>
</dbReference>
<dbReference type="InterPro" id="IPR050090">
    <property type="entry name" value="Tyrosine_recombinase_XerCD"/>
</dbReference>
<evidence type="ECO:0000313" key="2">
    <source>
        <dbReference type="EMBL" id="MCW1915962.1"/>
    </source>
</evidence>
<keyword evidence="3" id="KW-1185">Reference proteome</keyword>
<dbReference type="InterPro" id="IPR011010">
    <property type="entry name" value="DNA_brk_join_enz"/>
</dbReference>
<comment type="caution">
    <text evidence="2">The sequence shown here is derived from an EMBL/GenBank/DDBJ whole genome shotgun (WGS) entry which is preliminary data.</text>
</comment>
<keyword evidence="1" id="KW-0233">DNA recombination</keyword>
<sequence>MPRSPKLAPYYDNTRGKWVVNVSATISASGKRERVFFDRGAEDEAKEYARRLKAGREHFREKAKGIKPGLMEAAVKWEELAIEYGFRGFDHFCTEKFAELEKGAKSPKLSVLLNAFVSDNRKNWSDQYLGKRWKPFRRRLLDLEDETISHMNEEFWRAWMAAWAEEIKPSSETYNQQLGMVRSLFELSLAKKVFQVNPLENLVGAKERVKRAVPVSSPEDVLKLLLAAWEHDRELVPYFATCYFAGVRPDSEAKELRFEHYDWKEGHLKVGITKTNHLPHRYVPIEDALRAWMQPFMRKKGSIIPSNFKKRRRRLIYGGYTTPGAKLSNEATWKPLVIWGHDITRHSYGSYWEGLHRGEAGSREKIVANMGHEDFKTFDRYYKNTRTRKEAEAYWDIRPPASASKVISIA</sequence>
<dbReference type="CDD" id="cd00397">
    <property type="entry name" value="DNA_BRE_C"/>
    <property type="match status" value="1"/>
</dbReference>
<name>A0ABT3G8K4_9BACT</name>
<accession>A0ABT3G8K4</accession>
<gene>
    <name evidence="2" type="ORF">OJ996_20410</name>
</gene>
<dbReference type="InterPro" id="IPR013762">
    <property type="entry name" value="Integrase-like_cat_sf"/>
</dbReference>
<dbReference type="Gene3D" id="1.10.443.10">
    <property type="entry name" value="Intergrase catalytic core"/>
    <property type="match status" value="1"/>
</dbReference>
<reference evidence="2" key="1">
    <citation type="submission" date="2022-10" db="EMBL/GenBank/DDBJ databases">
        <title>Luteolibacter sp. GHJ8, whole genome shotgun sequencing project.</title>
        <authorList>
            <person name="Zhao G."/>
            <person name="Shen L."/>
        </authorList>
    </citation>
    <scope>NUCLEOTIDE SEQUENCE</scope>
    <source>
        <strain evidence="2">GHJ8</strain>
    </source>
</reference>
<dbReference type="PANTHER" id="PTHR30349:SF64">
    <property type="entry name" value="PROPHAGE INTEGRASE INTD-RELATED"/>
    <property type="match status" value="1"/>
</dbReference>
<dbReference type="Proteomes" id="UP001165653">
    <property type="component" value="Unassembled WGS sequence"/>
</dbReference>
<dbReference type="EMBL" id="JAPDDR010000011">
    <property type="protein sequence ID" value="MCW1915962.1"/>
    <property type="molecule type" value="Genomic_DNA"/>
</dbReference>
<evidence type="ECO:0000313" key="3">
    <source>
        <dbReference type="Proteomes" id="UP001165653"/>
    </source>
</evidence>